<feature type="domain" description="N-acetyltransferase" evidence="4">
    <location>
        <begin position="27"/>
        <end position="185"/>
    </location>
</feature>
<evidence type="ECO:0000313" key="6">
    <source>
        <dbReference type="Proteomes" id="UP000448943"/>
    </source>
</evidence>
<dbReference type="GO" id="GO:0005737">
    <property type="term" value="C:cytoplasm"/>
    <property type="evidence" value="ECO:0007669"/>
    <property type="project" value="TreeGrafter"/>
</dbReference>
<organism evidence="5 6">
    <name type="scientific">Chengkuizengella marina</name>
    <dbReference type="NCBI Taxonomy" id="2507566"/>
    <lineage>
        <taxon>Bacteria</taxon>
        <taxon>Bacillati</taxon>
        <taxon>Bacillota</taxon>
        <taxon>Bacilli</taxon>
        <taxon>Bacillales</taxon>
        <taxon>Paenibacillaceae</taxon>
        <taxon>Chengkuizengella</taxon>
    </lineage>
</organism>
<accession>A0A6N9PXE6</accession>
<dbReference type="PROSITE" id="PS51186">
    <property type="entry name" value="GNAT"/>
    <property type="match status" value="1"/>
</dbReference>
<dbReference type="InterPro" id="IPR051531">
    <property type="entry name" value="N-acetyltransferase"/>
</dbReference>
<gene>
    <name evidence="5" type="ORF">ERL59_00725</name>
</gene>
<reference evidence="5 6" key="1">
    <citation type="submission" date="2019-01" db="EMBL/GenBank/DDBJ databases">
        <title>Chengkuizengella sp. nov., isolated from deep-sea sediment of East Pacific Ocean.</title>
        <authorList>
            <person name="Yang J."/>
            <person name="Lai Q."/>
            <person name="Shao Z."/>
        </authorList>
    </citation>
    <scope>NUCLEOTIDE SEQUENCE [LARGE SCALE GENOMIC DNA]</scope>
    <source>
        <strain evidence="5 6">YPA3-1-1</strain>
    </source>
</reference>
<keyword evidence="6" id="KW-1185">Reference proteome</keyword>
<dbReference type="GO" id="GO:0008999">
    <property type="term" value="F:protein-N-terminal-alanine acetyltransferase activity"/>
    <property type="evidence" value="ECO:0007669"/>
    <property type="project" value="TreeGrafter"/>
</dbReference>
<dbReference type="FunFam" id="3.40.630.30:FF:000005">
    <property type="entry name" value="Ribosomal protein alanine acetyltransferase"/>
    <property type="match status" value="1"/>
</dbReference>
<evidence type="ECO:0000313" key="5">
    <source>
        <dbReference type="EMBL" id="NBI27492.1"/>
    </source>
</evidence>
<dbReference type="Pfam" id="PF13302">
    <property type="entry name" value="Acetyltransf_3"/>
    <property type="match status" value="1"/>
</dbReference>
<proteinExistence type="inferred from homology"/>
<keyword evidence="2" id="KW-0012">Acyltransferase</keyword>
<comment type="caution">
    <text evidence="5">The sequence shown here is derived from an EMBL/GenBank/DDBJ whole genome shotgun (WGS) entry which is preliminary data.</text>
</comment>
<evidence type="ECO:0000259" key="4">
    <source>
        <dbReference type="PROSITE" id="PS51186"/>
    </source>
</evidence>
<keyword evidence="1 5" id="KW-0808">Transferase</keyword>
<sequence>MYDYQKKFTTNRLILKVIDESYAEKVVEYINKNKDFLTPWSPLVNEEFFAVQFQAQKLNEDIKKMNDGSMLKVWIFKKEDEKEEIIGSISLNNIVRGVFQSCHLGYQLSHKEINQGYITEAINRVIEYAFDELQLHRIEANIMPRNGASLKVVEKLGFESEGLAKKYLKINGKWEDHIHMVILNEKME</sequence>
<dbReference type="Gene3D" id="3.40.630.30">
    <property type="match status" value="1"/>
</dbReference>
<dbReference type="PANTHER" id="PTHR43792">
    <property type="entry name" value="GNAT FAMILY, PUTATIVE (AFU_ORTHOLOGUE AFUA_3G00765)-RELATED-RELATED"/>
    <property type="match status" value="1"/>
</dbReference>
<dbReference type="SUPFAM" id="SSF55729">
    <property type="entry name" value="Acyl-CoA N-acyltransferases (Nat)"/>
    <property type="match status" value="1"/>
</dbReference>
<comment type="similarity">
    <text evidence="3">Belongs to the acetyltransferase family. RimJ subfamily.</text>
</comment>
<dbReference type="OrthoDB" id="9795206at2"/>
<protein>
    <submittedName>
        <fullName evidence="5">GNAT family N-acetyltransferase</fullName>
    </submittedName>
</protein>
<dbReference type="Proteomes" id="UP000448943">
    <property type="component" value="Unassembled WGS sequence"/>
</dbReference>
<dbReference type="PANTHER" id="PTHR43792:SF8">
    <property type="entry name" value="[RIBOSOMAL PROTEIN US5]-ALANINE N-ACETYLTRANSFERASE"/>
    <property type="match status" value="1"/>
</dbReference>
<dbReference type="AlphaFoldDB" id="A0A6N9PXE6"/>
<dbReference type="InterPro" id="IPR000182">
    <property type="entry name" value="GNAT_dom"/>
</dbReference>
<dbReference type="RefSeq" id="WP_160643502.1">
    <property type="nucleotide sequence ID" value="NZ_SIJB01000004.1"/>
</dbReference>
<evidence type="ECO:0000256" key="1">
    <source>
        <dbReference type="ARBA" id="ARBA00022679"/>
    </source>
</evidence>
<name>A0A6N9PXE6_9BACL</name>
<dbReference type="InterPro" id="IPR016181">
    <property type="entry name" value="Acyl_CoA_acyltransferase"/>
</dbReference>
<evidence type="ECO:0000256" key="2">
    <source>
        <dbReference type="ARBA" id="ARBA00023315"/>
    </source>
</evidence>
<evidence type="ECO:0000256" key="3">
    <source>
        <dbReference type="ARBA" id="ARBA00038502"/>
    </source>
</evidence>
<dbReference type="EMBL" id="SIJB01000004">
    <property type="protein sequence ID" value="NBI27492.1"/>
    <property type="molecule type" value="Genomic_DNA"/>
</dbReference>